<dbReference type="InterPro" id="IPR055587">
    <property type="entry name" value="DUF7163"/>
</dbReference>
<dbReference type="Proteomes" id="UP000000702">
    <property type="component" value="Unassembled WGS sequence"/>
</dbReference>
<evidence type="ECO:0000313" key="2">
    <source>
        <dbReference type="EMBL" id="CCD13525.1"/>
    </source>
</evidence>
<protein>
    <submittedName>
        <fullName evidence="2">WGS project CAEQ00000000 data, annotated contig 1736</fullName>
    </submittedName>
</protein>
<reference evidence="2 3" key="2">
    <citation type="journal article" date="2012" name="Proc. Natl. Acad. Sci. U.S.A.">
        <title>Antigenic diversity is generated by distinct evolutionary mechanisms in African trypanosome species.</title>
        <authorList>
            <person name="Jackson A.P."/>
            <person name="Berry A."/>
            <person name="Aslett M."/>
            <person name="Allison H.C."/>
            <person name="Burton P."/>
            <person name="Vavrova-Anderson J."/>
            <person name="Brown R."/>
            <person name="Browne H."/>
            <person name="Corton N."/>
            <person name="Hauser H."/>
            <person name="Gamble J."/>
            <person name="Gilderthorp R."/>
            <person name="Marcello L."/>
            <person name="McQuillan J."/>
            <person name="Otto T.D."/>
            <person name="Quail M.A."/>
            <person name="Sanders M.J."/>
            <person name="van Tonder A."/>
            <person name="Ginger M.L."/>
            <person name="Field M.C."/>
            <person name="Barry J.D."/>
            <person name="Hertz-Fowler C."/>
            <person name="Berriman M."/>
        </authorList>
    </citation>
    <scope>NUCLEOTIDE SEQUENCE [LARGE SCALE GENOMIC DNA]</scope>
    <source>
        <strain evidence="2 3">IL3000</strain>
    </source>
</reference>
<dbReference type="EMBL" id="CAEQ01001171">
    <property type="protein sequence ID" value="CCD13525.1"/>
    <property type="molecule type" value="Genomic_DNA"/>
</dbReference>
<dbReference type="VEuPathDB" id="TriTrypDB:TcIL3000_0_42710"/>
<evidence type="ECO:0000313" key="3">
    <source>
        <dbReference type="Proteomes" id="UP000000702"/>
    </source>
</evidence>
<dbReference type="Pfam" id="PF23734">
    <property type="entry name" value="DUF7163"/>
    <property type="match status" value="1"/>
</dbReference>
<evidence type="ECO:0000259" key="1">
    <source>
        <dbReference type="Pfam" id="PF23734"/>
    </source>
</evidence>
<dbReference type="OMA" id="ALWHAFC"/>
<sequence>MPFTTITVAFDLRYTDWDLFESSREVFVATVGNLFTIALASAMHKQHQQRVQLLAVGDSKIHSIYNFVNGRGCGNTFEAVQRLIGLAPVRCPPRDSDRYVVNSLRQQQQEHYSSNEVRHHAMIFFTTFTTISDFSLLVCSTGPTALPFMNDVWTSIHLDDTAFTTTSLALTPTVCSIRCPIAPPCAQTALQQALSSSFTQLLPSTHVSLRYGRITVPCVAHRSYFALPTRCCAAEDLNSVQGTEEHTTLVLSGGHVCTAGCERERRATREVVLVAKGIIQPEAIDDDVLYGDVWLLRGRAPLGGYDRSPGEWLSHLATELRGDVLLLRTEQPLLDPPHTLALPLSFFVGFFTRSGEMCLRAVIPQELRVVRVESVVSNPSREGAGGRLDPALVAELQATTGTLRDCDAKVELRQSFGVCKMLSQLRPNPLFALRLERCQEGTAVKRTAAQLLHTRSR</sequence>
<comment type="caution">
    <text evidence="2">The sequence shown here is derived from an EMBL/GenBank/DDBJ whole genome shotgun (WGS) entry which is preliminary data.</text>
</comment>
<name>F9W8J3_TRYCI</name>
<dbReference type="AlphaFoldDB" id="F9W8J3"/>
<organism evidence="2 3">
    <name type="scientific">Trypanosoma congolense (strain IL3000)</name>
    <dbReference type="NCBI Taxonomy" id="1068625"/>
    <lineage>
        <taxon>Eukaryota</taxon>
        <taxon>Discoba</taxon>
        <taxon>Euglenozoa</taxon>
        <taxon>Kinetoplastea</taxon>
        <taxon>Metakinetoplastina</taxon>
        <taxon>Trypanosomatida</taxon>
        <taxon>Trypanosomatidae</taxon>
        <taxon>Trypanosoma</taxon>
        <taxon>Nannomonas</taxon>
    </lineage>
</organism>
<keyword evidence="3" id="KW-1185">Reference proteome</keyword>
<gene>
    <name evidence="2" type="ORF">TCIL3000_0_42710</name>
</gene>
<reference evidence="3" key="1">
    <citation type="submission" date="2011-07" db="EMBL/GenBank/DDBJ databases">
        <title>Divergent evolution of antigenic variation in African trypanosomes.</title>
        <authorList>
            <person name="Jackson A.P."/>
            <person name="Berry A."/>
            <person name="Allison H.C."/>
            <person name="Burton P."/>
            <person name="Anderson J."/>
            <person name="Aslett M."/>
            <person name="Brown R."/>
            <person name="Corton N."/>
            <person name="Harris D."/>
            <person name="Hauser H."/>
            <person name="Gamble J."/>
            <person name="Gilderthorp R."/>
            <person name="McQuillan J."/>
            <person name="Quail M.A."/>
            <person name="Sanders M."/>
            <person name="Van Tonder A."/>
            <person name="Ginger M.L."/>
            <person name="Donelson J.E."/>
            <person name="Field M.C."/>
            <person name="Barry J.D."/>
            <person name="Berriman M."/>
            <person name="Hertz-Fowler C."/>
        </authorList>
    </citation>
    <scope>NUCLEOTIDE SEQUENCE [LARGE SCALE GENOMIC DNA]</scope>
    <source>
        <strain evidence="3">IL3000</strain>
    </source>
</reference>
<proteinExistence type="predicted"/>
<accession>F9W8J3</accession>
<feature type="domain" description="DUF7163" evidence="1">
    <location>
        <begin position="3"/>
        <end position="203"/>
    </location>
</feature>